<evidence type="ECO:0000256" key="1">
    <source>
        <dbReference type="SAM" id="Coils"/>
    </source>
</evidence>
<evidence type="ECO:0000256" key="2">
    <source>
        <dbReference type="SAM" id="MobiDB-lite"/>
    </source>
</evidence>
<sequence>MINILQESCKLHEKEIKELQTKTNKLVKEREQIDEEHKKLKYEYDGQQAQLLGLQEVLLATKQQLQDMQGKGYEHDGETECNTHELERMREQLKNLNRDLDSLKFQICSKERDIKLLEEYKRKYIFLRKVETQHVALKRDYNHLSLEHKRLLNILRTGVKDNIDYLKEQLIRLDADNTTLRRDNERLIEELDNALENYQDIRNQESSLSALLLHSENGKESLHKELCSLSLQVSQHTEINNLNTDHVNKLEGIISELNIYIDTLKLEMNTASHKHEEERYLLKEQNDELTRVNVELMNELTKLRDQIKHHEVQISKSERRVDDAQKEVDQCKEVIKVLREKIELDNKRNNEVKELRARLTQAELNYQCYLDKTLKQQETLIESAKREVTLQQHLTDREKELLTQLRLAQEQEGKMTELVDMLNSELGSVKEEVQEKDTHLQLNITKLQTITTEREKLQKDYERSTLLNLKLQQGLSHANMSLVRTMESMEEKDSVLNSLQLQLSQLTEACQLQDDCEHDVTSEQLLSTQKKAQRLTAEVGRLTKLQEASNAEVRGFLESWWWDDFWQACCNLAMSFDTTIMNTGHAQALAHSQNYPHILALRRVNKITSLHEKIHKLRVGALSSNSQVKCAAQKLRQTLDENAMLRALIQQLNNENKYLGNEVQFLQATLHNSRQQDEGEEQLNTVFNLQKLNVQQERIIEQLTARLHYKNNSFKRLDTENRILVKRLKYFQQVNAMFSQALQNLQSRHELLIQPSHGHFSTSPKTSERSREVTRSSLSGSVQNMILPRGRLFLIFAILSVYPCHFLLSSGSIASDRKATVEIIPDRDSNLNLLVISNLVYRKSSALDHAPIEGDAQE</sequence>
<proteinExistence type="predicted"/>
<protein>
    <submittedName>
        <fullName evidence="4">Uncharacterized protein</fullName>
    </submittedName>
</protein>
<keyword evidence="3" id="KW-0472">Membrane</keyword>
<dbReference type="AlphaFoldDB" id="A0A7R9GT46"/>
<gene>
    <name evidence="4" type="ORF">TPSB3V08_LOCUS309</name>
</gene>
<dbReference type="EMBL" id="OD000095">
    <property type="protein sequence ID" value="CAD7395737.1"/>
    <property type="molecule type" value="Genomic_DNA"/>
</dbReference>
<feature type="coiled-coil region" evidence="1">
    <location>
        <begin position="79"/>
        <end position="208"/>
    </location>
</feature>
<evidence type="ECO:0000256" key="3">
    <source>
        <dbReference type="SAM" id="Phobius"/>
    </source>
</evidence>
<accession>A0A7R9GT46</accession>
<organism evidence="4">
    <name type="scientific">Timema poppense</name>
    <name type="common">Walking stick</name>
    <dbReference type="NCBI Taxonomy" id="170557"/>
    <lineage>
        <taxon>Eukaryota</taxon>
        <taxon>Metazoa</taxon>
        <taxon>Ecdysozoa</taxon>
        <taxon>Arthropoda</taxon>
        <taxon>Hexapoda</taxon>
        <taxon>Insecta</taxon>
        <taxon>Pterygota</taxon>
        <taxon>Neoptera</taxon>
        <taxon>Polyneoptera</taxon>
        <taxon>Phasmatodea</taxon>
        <taxon>Timematodea</taxon>
        <taxon>Timematoidea</taxon>
        <taxon>Timematidae</taxon>
        <taxon>Timema</taxon>
    </lineage>
</organism>
<evidence type="ECO:0000313" key="4">
    <source>
        <dbReference type="EMBL" id="CAD7395737.1"/>
    </source>
</evidence>
<feature type="coiled-coil region" evidence="1">
    <location>
        <begin position="2"/>
        <end position="50"/>
    </location>
</feature>
<feature type="coiled-coil region" evidence="1">
    <location>
        <begin position="635"/>
        <end position="669"/>
    </location>
</feature>
<keyword evidence="1" id="KW-0175">Coiled coil</keyword>
<keyword evidence="3" id="KW-1133">Transmembrane helix</keyword>
<feature type="region of interest" description="Disordered" evidence="2">
    <location>
        <begin position="756"/>
        <end position="776"/>
    </location>
</feature>
<name>A0A7R9GT46_TIMPO</name>
<feature type="transmembrane region" description="Helical" evidence="3">
    <location>
        <begin position="790"/>
        <end position="808"/>
    </location>
</feature>
<reference evidence="4" key="1">
    <citation type="submission" date="2020-11" db="EMBL/GenBank/DDBJ databases">
        <authorList>
            <person name="Tran Van P."/>
        </authorList>
    </citation>
    <scope>NUCLEOTIDE SEQUENCE</scope>
</reference>
<keyword evidence="3" id="KW-0812">Transmembrane</keyword>
<feature type="coiled-coil region" evidence="1">
    <location>
        <begin position="286"/>
        <end position="372"/>
    </location>
</feature>